<sequence length="474" mass="52743">MADIPEWLQPLLNAGVLTDTASSTEKNENLAAELHLPQTAQWANAADNPSEDILCDAKMADNSDIPSSIIAPPNSFDPPTKSQKRAKRSALLKAYAHSIRGLMTPESDLRASGQALFIASPLQKGIPIGVKEEFINEAIFQHGNSIQSPLSPIYRPGVGDYFGWLNKYLNNVKDIFSSDADADKKTLLEYARAKENAEKEYEDAVNQFARVKGLDPTVKFQQWMNQYATDYADACKERDALGNKLRPSSVKLAKEMFDDAQARLQPKQGNNMLCAFTDVDMGMGGDNAKPTDIVYRPRYYLSGYQSTAKRWRDEYCQKFTSPEQRIISFEGLKDLKWSQLGITDSDSDDDFEATAETADFEVTLTYTGICSFDVRRGLWNIDDFRTLLPQLASTAPPDCKQPVYKTTKLLLAYGVDLVLKLPKTMDQDLAKRLRLMPGVLDDLPLTLVGGNELHAKPQTNDAYPVLLAVLADVC</sequence>
<reference evidence="1" key="1">
    <citation type="submission" date="2022-12" db="EMBL/GenBank/DDBJ databases">
        <title>Genome Sequence of Lasiodiplodia mahajangana.</title>
        <authorList>
            <person name="Buettner E."/>
        </authorList>
    </citation>
    <scope>NUCLEOTIDE SEQUENCE</scope>
    <source>
        <strain evidence="1">VT137</strain>
    </source>
</reference>
<name>A0ACC2JVY4_9PEZI</name>
<dbReference type="Proteomes" id="UP001153332">
    <property type="component" value="Unassembled WGS sequence"/>
</dbReference>
<gene>
    <name evidence="1" type="ORF">O1611_g2061</name>
</gene>
<evidence type="ECO:0000313" key="1">
    <source>
        <dbReference type="EMBL" id="KAJ8131566.1"/>
    </source>
</evidence>
<protein>
    <submittedName>
        <fullName evidence="1">Uncharacterized protein</fullName>
    </submittedName>
</protein>
<organism evidence="1 2">
    <name type="scientific">Lasiodiplodia mahajangana</name>
    <dbReference type="NCBI Taxonomy" id="1108764"/>
    <lineage>
        <taxon>Eukaryota</taxon>
        <taxon>Fungi</taxon>
        <taxon>Dikarya</taxon>
        <taxon>Ascomycota</taxon>
        <taxon>Pezizomycotina</taxon>
        <taxon>Dothideomycetes</taxon>
        <taxon>Dothideomycetes incertae sedis</taxon>
        <taxon>Botryosphaeriales</taxon>
        <taxon>Botryosphaeriaceae</taxon>
        <taxon>Lasiodiplodia</taxon>
    </lineage>
</organism>
<keyword evidence="2" id="KW-1185">Reference proteome</keyword>
<proteinExistence type="predicted"/>
<accession>A0ACC2JVY4</accession>
<dbReference type="EMBL" id="JAPUUL010000268">
    <property type="protein sequence ID" value="KAJ8131566.1"/>
    <property type="molecule type" value="Genomic_DNA"/>
</dbReference>
<comment type="caution">
    <text evidence="1">The sequence shown here is derived from an EMBL/GenBank/DDBJ whole genome shotgun (WGS) entry which is preliminary data.</text>
</comment>
<evidence type="ECO:0000313" key="2">
    <source>
        <dbReference type="Proteomes" id="UP001153332"/>
    </source>
</evidence>